<sequence length="292" mass="32188">MKHRSALTTVILAIVIAIVGGFSWHHTQAAQKFVHSNTPTIFVHGWGSSYHAETSMANAAKHADVTNTIVRANVDRNGHVTFNHSIPANATNPIVEVNLQDNKLERYVSSSTSNNYADAYHHGGTYILNVVKALEKQHHYSAINLVGHSMGNLEIANYINDNYPSNKLPKVKHLVAIAGHYNGLAGQKAAEGAIDEQSGKPSQQDPGFTQLLGLREHFPTNTKVLNIYGNYKGKNSDGDVPVNSAKTLKYLVSSRAQSYQEREIRGSKAQHSQLHNNNHQVNQALINFLWTK</sequence>
<dbReference type="PATRIC" id="fig|1423746.3.peg.533"/>
<dbReference type="Pfam" id="PF06028">
    <property type="entry name" value="DUF915"/>
    <property type="match status" value="1"/>
</dbReference>
<dbReference type="EMBL" id="AZER01000014">
    <property type="protein sequence ID" value="KRL27783.1"/>
    <property type="molecule type" value="Genomic_DNA"/>
</dbReference>
<reference evidence="1 2" key="1">
    <citation type="journal article" date="2015" name="Genome Announc.">
        <title>Expanding the biotechnology potential of lactobacilli through comparative genomics of 213 strains and associated genera.</title>
        <authorList>
            <person name="Sun Z."/>
            <person name="Harris H.M."/>
            <person name="McCann A."/>
            <person name="Guo C."/>
            <person name="Argimon S."/>
            <person name="Zhang W."/>
            <person name="Yang X."/>
            <person name="Jeffery I.B."/>
            <person name="Cooney J.C."/>
            <person name="Kagawa T.F."/>
            <person name="Liu W."/>
            <person name="Song Y."/>
            <person name="Salvetti E."/>
            <person name="Wrobel A."/>
            <person name="Rasinkangas P."/>
            <person name="Parkhill J."/>
            <person name="Rea M.C."/>
            <person name="O'Sullivan O."/>
            <person name="Ritari J."/>
            <person name="Douillard F.P."/>
            <person name="Paul Ross R."/>
            <person name="Yang R."/>
            <person name="Briner A.E."/>
            <person name="Felis G.E."/>
            <person name="de Vos W.M."/>
            <person name="Barrangou R."/>
            <person name="Klaenhammer T.R."/>
            <person name="Caufield P.W."/>
            <person name="Cui Y."/>
            <person name="Zhang H."/>
            <person name="O'Toole P.W."/>
        </authorList>
    </citation>
    <scope>NUCLEOTIDE SEQUENCE [LARGE SCALE GENOMIC DNA]</scope>
    <source>
        <strain evidence="1 2">DSM 13145</strain>
    </source>
</reference>
<evidence type="ECO:0008006" key="3">
    <source>
        <dbReference type="Google" id="ProtNLM"/>
    </source>
</evidence>
<protein>
    <recommendedName>
        <fullName evidence="3">Cell surface hydrolase</fullName>
    </recommendedName>
</protein>
<name>A0A0R1P566_9LACO</name>
<dbReference type="InterPro" id="IPR010315">
    <property type="entry name" value="DUF915_hydro-like"/>
</dbReference>
<organism evidence="1 2">
    <name type="scientific">Limosilactobacillus frumenti DSM 13145</name>
    <dbReference type="NCBI Taxonomy" id="1423746"/>
    <lineage>
        <taxon>Bacteria</taxon>
        <taxon>Bacillati</taxon>
        <taxon>Bacillota</taxon>
        <taxon>Bacilli</taxon>
        <taxon>Lactobacillales</taxon>
        <taxon>Lactobacillaceae</taxon>
        <taxon>Limosilactobacillus</taxon>
    </lineage>
</organism>
<accession>A0A0R1P566</accession>
<gene>
    <name evidence="1" type="ORF">FD27_GL000524</name>
</gene>
<evidence type="ECO:0000313" key="1">
    <source>
        <dbReference type="EMBL" id="KRL27783.1"/>
    </source>
</evidence>
<keyword evidence="2" id="KW-1185">Reference proteome</keyword>
<dbReference type="InterPro" id="IPR029058">
    <property type="entry name" value="AB_hydrolase_fold"/>
</dbReference>
<dbReference type="OrthoDB" id="503948at2"/>
<evidence type="ECO:0000313" key="2">
    <source>
        <dbReference type="Proteomes" id="UP000051445"/>
    </source>
</evidence>
<comment type="caution">
    <text evidence="1">The sequence shown here is derived from an EMBL/GenBank/DDBJ whole genome shotgun (WGS) entry which is preliminary data.</text>
</comment>
<dbReference type="STRING" id="1423746.FD27_GL000524"/>
<dbReference type="AlphaFoldDB" id="A0A0R1P566"/>
<proteinExistence type="predicted"/>
<dbReference type="SUPFAM" id="SSF53474">
    <property type="entry name" value="alpha/beta-Hydrolases"/>
    <property type="match status" value="1"/>
</dbReference>
<dbReference type="Proteomes" id="UP000051445">
    <property type="component" value="Unassembled WGS sequence"/>
</dbReference>
<dbReference type="RefSeq" id="WP_057749734.1">
    <property type="nucleotide sequence ID" value="NZ_AZER01000014.1"/>
</dbReference>
<dbReference type="Gene3D" id="3.40.50.1820">
    <property type="entry name" value="alpha/beta hydrolase"/>
    <property type="match status" value="1"/>
</dbReference>